<reference evidence="10" key="1">
    <citation type="submission" date="2018-11" db="EMBL/GenBank/DDBJ databases">
        <title>Complete genome sequence of Paenibacillus sp. ML311-T8.</title>
        <authorList>
            <person name="Nam Y.-D."/>
            <person name="Kang J."/>
            <person name="Chung W.-H."/>
            <person name="Park Y.S."/>
        </authorList>
    </citation>
    <scope>NUCLEOTIDE SEQUENCE [LARGE SCALE GENOMIC DNA]</scope>
    <source>
        <strain evidence="10">ML311-T8</strain>
    </source>
</reference>
<protein>
    <recommendedName>
        <fullName evidence="7 8">Ribonuclease P protein component</fullName>
        <shortName evidence="7">RNase P protein</shortName>
        <shortName evidence="7">RNaseP protein</shortName>
        <ecNumber evidence="7 8">3.1.26.5</ecNumber>
    </recommendedName>
    <alternativeName>
        <fullName evidence="7">Protein C5</fullName>
    </alternativeName>
</protein>
<evidence type="ECO:0000256" key="8">
    <source>
        <dbReference type="NCBIfam" id="TIGR00188"/>
    </source>
</evidence>
<proteinExistence type="inferred from homology"/>
<dbReference type="GO" id="GO:0004526">
    <property type="term" value="F:ribonuclease P activity"/>
    <property type="evidence" value="ECO:0007669"/>
    <property type="project" value="UniProtKB-UniRule"/>
</dbReference>
<keyword evidence="2 7" id="KW-0819">tRNA processing</keyword>
<dbReference type="PANTHER" id="PTHR33992:SF1">
    <property type="entry name" value="RIBONUCLEASE P PROTEIN COMPONENT"/>
    <property type="match status" value="1"/>
</dbReference>
<evidence type="ECO:0000256" key="1">
    <source>
        <dbReference type="ARBA" id="ARBA00002663"/>
    </source>
</evidence>
<comment type="similarity">
    <text evidence="7">Belongs to the RnpA family.</text>
</comment>
<dbReference type="InterPro" id="IPR020539">
    <property type="entry name" value="RNase_P_CS"/>
</dbReference>
<comment type="subunit">
    <text evidence="7">Consists of a catalytic RNA component (M1 or rnpB) and a protein subunit.</text>
</comment>
<dbReference type="InterPro" id="IPR020568">
    <property type="entry name" value="Ribosomal_Su5_D2-typ_SF"/>
</dbReference>
<keyword evidence="5 7" id="KW-0378">Hydrolase</keyword>
<evidence type="ECO:0000256" key="3">
    <source>
        <dbReference type="ARBA" id="ARBA00022722"/>
    </source>
</evidence>
<keyword evidence="3 7" id="KW-0540">Nuclease</keyword>
<dbReference type="InterPro" id="IPR014721">
    <property type="entry name" value="Ribsml_uS5_D2-typ_fold_subgr"/>
</dbReference>
<name>A0A6B8RTP0_9BACL</name>
<comment type="catalytic activity">
    <reaction evidence="7">
        <text>Endonucleolytic cleavage of RNA, removing 5'-extranucleotides from tRNA precursor.</text>
        <dbReference type="EC" id="3.1.26.5"/>
    </reaction>
</comment>
<dbReference type="GO" id="GO:0030677">
    <property type="term" value="C:ribonuclease P complex"/>
    <property type="evidence" value="ECO:0007669"/>
    <property type="project" value="TreeGrafter"/>
</dbReference>
<dbReference type="EMBL" id="CP034235">
    <property type="protein sequence ID" value="QGQ99890.1"/>
    <property type="molecule type" value="Genomic_DNA"/>
</dbReference>
<dbReference type="GO" id="GO:0042781">
    <property type="term" value="F:3'-tRNA processing endoribonuclease activity"/>
    <property type="evidence" value="ECO:0007669"/>
    <property type="project" value="TreeGrafter"/>
</dbReference>
<dbReference type="KEGG" id="ppsc:EHS13_36015"/>
<organism evidence="9 10">
    <name type="scientific">Paenibacillus psychroresistens</name>
    <dbReference type="NCBI Taxonomy" id="1778678"/>
    <lineage>
        <taxon>Bacteria</taxon>
        <taxon>Bacillati</taxon>
        <taxon>Bacillota</taxon>
        <taxon>Bacilli</taxon>
        <taxon>Bacillales</taxon>
        <taxon>Paenibacillaceae</taxon>
        <taxon>Paenibacillus</taxon>
    </lineage>
</organism>
<dbReference type="Gene3D" id="3.30.230.10">
    <property type="match status" value="1"/>
</dbReference>
<dbReference type="EC" id="3.1.26.5" evidence="7 8"/>
<comment type="function">
    <text evidence="1 7">RNaseP catalyzes the removal of the 5'-leader sequence from pre-tRNA to produce the mature 5'-terminus. It can also cleave other RNA substrates such as 4.5S RNA. The protein component plays an auxiliary but essential role in vivo by binding to the 5'-leader sequence and broadening the substrate specificity of the ribozyme.</text>
</comment>
<keyword evidence="4 7" id="KW-0255">Endonuclease</keyword>
<keyword evidence="6 7" id="KW-0694">RNA-binding</keyword>
<dbReference type="InterPro" id="IPR000100">
    <property type="entry name" value="RNase_P"/>
</dbReference>
<evidence type="ECO:0000313" key="10">
    <source>
        <dbReference type="Proteomes" id="UP000426246"/>
    </source>
</evidence>
<evidence type="ECO:0000256" key="4">
    <source>
        <dbReference type="ARBA" id="ARBA00022759"/>
    </source>
</evidence>
<evidence type="ECO:0000256" key="7">
    <source>
        <dbReference type="HAMAP-Rule" id="MF_00227"/>
    </source>
</evidence>
<dbReference type="AlphaFoldDB" id="A0A6B8RTP0"/>
<dbReference type="OrthoDB" id="9810867at2"/>
<dbReference type="NCBIfam" id="TIGR00188">
    <property type="entry name" value="rnpA"/>
    <property type="match status" value="1"/>
</dbReference>
<dbReference type="GO" id="GO:0000049">
    <property type="term" value="F:tRNA binding"/>
    <property type="evidence" value="ECO:0007669"/>
    <property type="project" value="UniProtKB-UniRule"/>
</dbReference>
<evidence type="ECO:0000313" key="9">
    <source>
        <dbReference type="EMBL" id="QGQ99890.1"/>
    </source>
</evidence>
<keyword evidence="10" id="KW-1185">Reference proteome</keyword>
<accession>A0A6B8RTP0</accession>
<sequence>MHKQHRLAKREDFNKVFRFGKSVANQQFVLYHLTKPEHEFFRLGVSVSKKIGNAVVRNRLRRVMKEIVRLHKDGITLTADFILIARKPIAVMDYEQIESCMMHVLKKANLYKKRKGC</sequence>
<evidence type="ECO:0000256" key="2">
    <source>
        <dbReference type="ARBA" id="ARBA00022694"/>
    </source>
</evidence>
<dbReference type="PANTHER" id="PTHR33992">
    <property type="entry name" value="RIBONUCLEASE P PROTEIN COMPONENT"/>
    <property type="match status" value="1"/>
</dbReference>
<dbReference type="Pfam" id="PF00825">
    <property type="entry name" value="Ribonuclease_P"/>
    <property type="match status" value="1"/>
</dbReference>
<dbReference type="PROSITE" id="PS00648">
    <property type="entry name" value="RIBONUCLEASE_P"/>
    <property type="match status" value="1"/>
</dbReference>
<dbReference type="GO" id="GO:0001682">
    <property type="term" value="P:tRNA 5'-leader removal"/>
    <property type="evidence" value="ECO:0007669"/>
    <property type="project" value="UniProtKB-UniRule"/>
</dbReference>
<dbReference type="SUPFAM" id="SSF54211">
    <property type="entry name" value="Ribosomal protein S5 domain 2-like"/>
    <property type="match status" value="1"/>
</dbReference>
<dbReference type="Proteomes" id="UP000426246">
    <property type="component" value="Chromosome"/>
</dbReference>
<dbReference type="RefSeq" id="WP_155705158.1">
    <property type="nucleotide sequence ID" value="NZ_CP034235.1"/>
</dbReference>
<dbReference type="FunFam" id="3.30.230.10:FF:000021">
    <property type="entry name" value="Ribonuclease P protein component"/>
    <property type="match status" value="1"/>
</dbReference>
<gene>
    <name evidence="7 9" type="primary">rnpA</name>
    <name evidence="9" type="ORF">EHS13_36015</name>
</gene>
<dbReference type="HAMAP" id="MF_00227">
    <property type="entry name" value="RNase_P"/>
    <property type="match status" value="1"/>
</dbReference>
<evidence type="ECO:0000256" key="5">
    <source>
        <dbReference type="ARBA" id="ARBA00022801"/>
    </source>
</evidence>
<evidence type="ECO:0000256" key="6">
    <source>
        <dbReference type="ARBA" id="ARBA00022884"/>
    </source>
</evidence>